<dbReference type="SUPFAM" id="SSF89796">
    <property type="entry name" value="CoA-transferase family III (CaiB/BaiF)"/>
    <property type="match status" value="1"/>
</dbReference>
<sequence length="87" mass="9569">MEEAPHHPHNIARNSFIPSMYSPDHYEPRPAPILSRTPATLAPGLRPPQIGEHTTDILTEAGYSKEAIDELLAQKIAVVHARGKAKL</sequence>
<feature type="region of interest" description="Disordered" evidence="1">
    <location>
        <begin position="1"/>
        <end position="52"/>
    </location>
</feature>
<dbReference type="Gene3D" id="3.40.50.10540">
    <property type="entry name" value="Crotonobetainyl-coa:carnitine coa-transferase, domain 1"/>
    <property type="match status" value="1"/>
</dbReference>
<dbReference type="InterPro" id="IPR023606">
    <property type="entry name" value="CoA-Trfase_III_dom_1_sf"/>
</dbReference>
<dbReference type="AlphaFoldDB" id="A0A5B7IUN8"/>
<accession>A0A5B7IUN8</accession>
<keyword evidence="3" id="KW-1185">Reference proteome</keyword>
<comment type="caution">
    <text evidence="2">The sequence shown here is derived from an EMBL/GenBank/DDBJ whole genome shotgun (WGS) entry which is preliminary data.</text>
</comment>
<dbReference type="OrthoDB" id="16747at2759"/>
<name>A0A5B7IUN8_PORTR</name>
<dbReference type="Proteomes" id="UP000324222">
    <property type="component" value="Unassembled WGS sequence"/>
</dbReference>
<evidence type="ECO:0000313" key="3">
    <source>
        <dbReference type="Proteomes" id="UP000324222"/>
    </source>
</evidence>
<dbReference type="EMBL" id="VSRR010077569">
    <property type="protein sequence ID" value="MPC88360.1"/>
    <property type="molecule type" value="Genomic_DNA"/>
</dbReference>
<reference evidence="2 3" key="1">
    <citation type="submission" date="2019-05" db="EMBL/GenBank/DDBJ databases">
        <title>Another draft genome of Portunus trituberculatus and its Hox gene families provides insights of decapod evolution.</title>
        <authorList>
            <person name="Jeong J.-H."/>
            <person name="Song I."/>
            <person name="Kim S."/>
            <person name="Choi T."/>
            <person name="Kim D."/>
            <person name="Ryu S."/>
            <person name="Kim W."/>
        </authorList>
    </citation>
    <scope>NUCLEOTIDE SEQUENCE [LARGE SCALE GENOMIC DNA]</scope>
    <source>
        <tissue evidence="2">Muscle</tissue>
    </source>
</reference>
<evidence type="ECO:0000313" key="2">
    <source>
        <dbReference type="EMBL" id="MPC88360.1"/>
    </source>
</evidence>
<evidence type="ECO:0000256" key="1">
    <source>
        <dbReference type="SAM" id="MobiDB-lite"/>
    </source>
</evidence>
<organism evidence="2 3">
    <name type="scientific">Portunus trituberculatus</name>
    <name type="common">Swimming crab</name>
    <name type="synonym">Neptunus trituberculatus</name>
    <dbReference type="NCBI Taxonomy" id="210409"/>
    <lineage>
        <taxon>Eukaryota</taxon>
        <taxon>Metazoa</taxon>
        <taxon>Ecdysozoa</taxon>
        <taxon>Arthropoda</taxon>
        <taxon>Crustacea</taxon>
        <taxon>Multicrustacea</taxon>
        <taxon>Malacostraca</taxon>
        <taxon>Eumalacostraca</taxon>
        <taxon>Eucarida</taxon>
        <taxon>Decapoda</taxon>
        <taxon>Pleocyemata</taxon>
        <taxon>Brachyura</taxon>
        <taxon>Eubrachyura</taxon>
        <taxon>Portunoidea</taxon>
        <taxon>Portunidae</taxon>
        <taxon>Portuninae</taxon>
        <taxon>Portunus</taxon>
    </lineage>
</organism>
<protein>
    <submittedName>
        <fullName evidence="2">Alpha-methylacyl-CoA racemase</fullName>
    </submittedName>
</protein>
<gene>
    <name evidence="2" type="primary">Amacr_3</name>
    <name evidence="2" type="ORF">E2C01_083261</name>
</gene>
<proteinExistence type="predicted"/>